<dbReference type="STRING" id="218851.A0A2G5DRB1"/>
<evidence type="ECO:0000313" key="1">
    <source>
        <dbReference type="EMBL" id="PIA46061.1"/>
    </source>
</evidence>
<dbReference type="Proteomes" id="UP000230069">
    <property type="component" value="Unassembled WGS sequence"/>
</dbReference>
<evidence type="ECO:0000313" key="2">
    <source>
        <dbReference type="Proteomes" id="UP000230069"/>
    </source>
</evidence>
<dbReference type="InterPro" id="IPR011989">
    <property type="entry name" value="ARM-like"/>
</dbReference>
<reference evidence="1 2" key="1">
    <citation type="submission" date="2017-09" db="EMBL/GenBank/DDBJ databases">
        <title>WGS assembly of Aquilegia coerulea Goldsmith.</title>
        <authorList>
            <person name="Hodges S."/>
            <person name="Kramer E."/>
            <person name="Nordborg M."/>
            <person name="Tomkins J."/>
            <person name="Borevitz J."/>
            <person name="Derieg N."/>
            <person name="Yan J."/>
            <person name="Mihaltcheva S."/>
            <person name="Hayes R.D."/>
            <person name="Rokhsar D."/>
        </authorList>
    </citation>
    <scope>NUCLEOTIDE SEQUENCE [LARGE SCALE GENOMIC DNA]</scope>
    <source>
        <strain evidence="2">cv. Goldsmith</strain>
    </source>
</reference>
<dbReference type="GO" id="GO:0006402">
    <property type="term" value="P:mRNA catabolic process"/>
    <property type="evidence" value="ECO:0007669"/>
    <property type="project" value="InterPro"/>
</dbReference>
<organism evidence="1 2">
    <name type="scientific">Aquilegia coerulea</name>
    <name type="common">Rocky mountain columbine</name>
    <dbReference type="NCBI Taxonomy" id="218851"/>
    <lineage>
        <taxon>Eukaryota</taxon>
        <taxon>Viridiplantae</taxon>
        <taxon>Streptophyta</taxon>
        <taxon>Embryophyta</taxon>
        <taxon>Tracheophyta</taxon>
        <taxon>Spermatophyta</taxon>
        <taxon>Magnoliopsida</taxon>
        <taxon>Ranunculales</taxon>
        <taxon>Ranunculaceae</taxon>
        <taxon>Thalictroideae</taxon>
        <taxon>Aquilegia</taxon>
    </lineage>
</organism>
<dbReference type="InParanoid" id="A0A2G5DRB1"/>
<sequence>MDNSAERLFEEQLLEERTLNLLSNSKIDQDMSELRLQKIGLVKKYKQTWLRSPMLLPETILQLQHHHLREDALHRLSHYLLERREEEPEDYVRTGYLLYNSCCTVTILLQEVLLFSLKLVDGNVDSRSYKRIANVLTLFQCIAANSETRNDFVRTGVPSYLIPLIELNPPLPMFENVRAVALSVIGILCQAREPQIIKWAIRSKMIEACRISIEVGSELCKVIGMHILETILLDRSGLSYICSPMRNNILIKLMGTLGRMVAVLAIDQDISPRFLFHIISCYILLCNDERGLPVVMHNLPNDFISGSFYETIKEYPIIGVSLNQLLLAVGVHSMQYMV</sequence>
<accession>A0A2G5DRB1</accession>
<protein>
    <recommendedName>
        <fullName evidence="3">Cell differentiation protein rcd1</fullName>
    </recommendedName>
</protein>
<dbReference type="Gene3D" id="1.25.10.10">
    <property type="entry name" value="Leucine-rich Repeat Variant"/>
    <property type="match status" value="1"/>
</dbReference>
<gene>
    <name evidence="1" type="ORF">AQUCO_01600380v1</name>
</gene>
<dbReference type="AlphaFoldDB" id="A0A2G5DRB1"/>
<dbReference type="OrthoDB" id="2012683at2759"/>
<dbReference type="PANTHER" id="PTHR12262">
    <property type="entry name" value="CCR4-NOT TRANSCRIPTION COMPLEX SUBUNIT 9"/>
    <property type="match status" value="1"/>
</dbReference>
<dbReference type="InterPro" id="IPR007216">
    <property type="entry name" value="CNOT9"/>
</dbReference>
<evidence type="ECO:0008006" key="3">
    <source>
        <dbReference type="Google" id="ProtNLM"/>
    </source>
</evidence>
<dbReference type="Pfam" id="PF04078">
    <property type="entry name" value="Rcd1"/>
    <property type="match status" value="1"/>
</dbReference>
<dbReference type="GO" id="GO:0030014">
    <property type="term" value="C:CCR4-NOT complex"/>
    <property type="evidence" value="ECO:0007669"/>
    <property type="project" value="InterPro"/>
</dbReference>
<proteinExistence type="predicted"/>
<keyword evidence="2" id="KW-1185">Reference proteome</keyword>
<dbReference type="EMBL" id="KZ305033">
    <property type="protein sequence ID" value="PIA46061.1"/>
    <property type="molecule type" value="Genomic_DNA"/>
</dbReference>
<name>A0A2G5DRB1_AQUCA</name>